<feature type="transmembrane region" description="Helical" evidence="8">
    <location>
        <begin position="99"/>
        <end position="118"/>
    </location>
</feature>
<dbReference type="GO" id="GO:0005275">
    <property type="term" value="F:amine transmembrane transporter activity"/>
    <property type="evidence" value="ECO:0007669"/>
    <property type="project" value="TreeGrafter"/>
</dbReference>
<feature type="transmembrane region" description="Helical" evidence="8">
    <location>
        <begin position="263"/>
        <end position="285"/>
    </location>
</feature>
<evidence type="ECO:0000313" key="10">
    <source>
        <dbReference type="EMBL" id="CAB4869165.1"/>
    </source>
</evidence>
<dbReference type="AlphaFoldDB" id="A0A6J7DJU7"/>
<dbReference type="GO" id="GO:0043190">
    <property type="term" value="C:ATP-binding cassette (ABC) transporter complex"/>
    <property type="evidence" value="ECO:0007669"/>
    <property type="project" value="TreeGrafter"/>
</dbReference>
<dbReference type="EMBL" id="CAFBLS010000054">
    <property type="protein sequence ID" value="CAB4869165.1"/>
    <property type="molecule type" value="Genomic_DNA"/>
</dbReference>
<feature type="transmembrane region" description="Helical" evidence="8">
    <location>
        <begin position="589"/>
        <end position="613"/>
    </location>
</feature>
<evidence type="ECO:0000256" key="1">
    <source>
        <dbReference type="ARBA" id="ARBA00004141"/>
    </source>
</evidence>
<evidence type="ECO:0000256" key="8">
    <source>
        <dbReference type="SAM" id="Phobius"/>
    </source>
</evidence>
<keyword evidence="4" id="KW-1003">Cell membrane</keyword>
<feature type="transmembrane region" description="Helical" evidence="8">
    <location>
        <begin position="443"/>
        <end position="460"/>
    </location>
</feature>
<comment type="subcellular location">
    <subcellularLocation>
        <location evidence="2">Cell membrane</location>
    </subcellularLocation>
    <subcellularLocation>
        <location evidence="1">Membrane</location>
        <topology evidence="1">Multi-pass membrane protein</topology>
    </subcellularLocation>
</comment>
<feature type="transmembrane region" description="Helical" evidence="8">
    <location>
        <begin position="346"/>
        <end position="364"/>
    </location>
</feature>
<feature type="domain" description="ABC transmembrane type-1" evidence="9">
    <location>
        <begin position="463"/>
        <end position="643"/>
    </location>
</feature>
<dbReference type="InterPro" id="IPR000515">
    <property type="entry name" value="MetI-like"/>
</dbReference>
<dbReference type="GO" id="GO:0031460">
    <property type="term" value="P:glycine betaine transport"/>
    <property type="evidence" value="ECO:0007669"/>
    <property type="project" value="TreeGrafter"/>
</dbReference>
<keyword evidence="6 8" id="KW-1133">Transmembrane helix</keyword>
<dbReference type="PANTHER" id="PTHR47737">
    <property type="entry name" value="GLYCINE BETAINE/PROLINE BETAINE TRANSPORT SYSTEM PERMEASE PROTEIN PROW"/>
    <property type="match status" value="1"/>
</dbReference>
<feature type="transmembrane region" description="Helical" evidence="8">
    <location>
        <begin position="150"/>
        <end position="171"/>
    </location>
</feature>
<name>A0A6J7DJU7_9ZZZZ</name>
<dbReference type="SUPFAM" id="SSF161098">
    <property type="entry name" value="MetI-like"/>
    <property type="match status" value="2"/>
</dbReference>
<dbReference type="InterPro" id="IPR035906">
    <property type="entry name" value="MetI-like_sf"/>
</dbReference>
<dbReference type="CDD" id="cd06261">
    <property type="entry name" value="TM_PBP2"/>
    <property type="match status" value="2"/>
</dbReference>
<feature type="transmembrane region" description="Helical" evidence="8">
    <location>
        <begin position="18"/>
        <end position="35"/>
    </location>
</feature>
<accession>A0A6J7DJU7</accession>
<gene>
    <name evidence="10" type="ORF">UFOPK3402_00600</name>
</gene>
<feature type="transmembrane region" description="Helical" evidence="8">
    <location>
        <begin position="422"/>
        <end position="438"/>
    </location>
</feature>
<evidence type="ECO:0000259" key="9">
    <source>
        <dbReference type="PROSITE" id="PS50928"/>
    </source>
</evidence>
<feature type="transmembrane region" description="Helical" evidence="8">
    <location>
        <begin position="466"/>
        <end position="489"/>
    </location>
</feature>
<dbReference type="Pfam" id="PF00528">
    <property type="entry name" value="BPD_transp_1"/>
    <property type="match status" value="2"/>
</dbReference>
<proteinExistence type="predicted"/>
<dbReference type="PROSITE" id="PS50928">
    <property type="entry name" value="ABC_TM1"/>
    <property type="match status" value="2"/>
</dbReference>
<feature type="transmembrane region" description="Helical" evidence="8">
    <location>
        <begin position="625"/>
        <end position="643"/>
    </location>
</feature>
<keyword evidence="5 8" id="KW-0812">Transmembrane</keyword>
<feature type="transmembrane region" description="Helical" evidence="8">
    <location>
        <begin position="124"/>
        <end position="143"/>
    </location>
</feature>
<keyword evidence="3" id="KW-0813">Transport</keyword>
<evidence type="ECO:0000256" key="5">
    <source>
        <dbReference type="ARBA" id="ARBA00022692"/>
    </source>
</evidence>
<evidence type="ECO:0000256" key="2">
    <source>
        <dbReference type="ARBA" id="ARBA00004236"/>
    </source>
</evidence>
<dbReference type="GO" id="GO:0015226">
    <property type="term" value="F:carnitine transmembrane transporter activity"/>
    <property type="evidence" value="ECO:0007669"/>
    <property type="project" value="TreeGrafter"/>
</dbReference>
<evidence type="ECO:0000256" key="4">
    <source>
        <dbReference type="ARBA" id="ARBA00022475"/>
    </source>
</evidence>
<evidence type="ECO:0000256" key="3">
    <source>
        <dbReference type="ARBA" id="ARBA00022448"/>
    </source>
</evidence>
<feature type="transmembrane region" description="Helical" evidence="8">
    <location>
        <begin position="527"/>
        <end position="545"/>
    </location>
</feature>
<feature type="transmembrane region" description="Helical" evidence="8">
    <location>
        <begin position="191"/>
        <end position="216"/>
    </location>
</feature>
<protein>
    <submittedName>
        <fullName evidence="10">Unannotated protein</fullName>
    </submittedName>
</protein>
<keyword evidence="7 8" id="KW-0472">Membrane</keyword>
<sequence length="656" mass="68943">MTTVATVKGTLRKRSVRIGLVVLAWIVLAFVLRGLNTLVLPTSENTPFTSVLRQAAASIRGNRTQSGAFIYFFNPIRAFVESFIEVIRAVISLPAGNNIIPLVGWLGVVAIIGFIVYATSNWRTSLLAMGLMFLCGVLGMWTFTMDTLAMTLGAVILSLAVGLPLGVWAGLSDRVLAVLRPGLDLAQILPTLVYLAPLALFFLIGTAAATIATMIYSIPIAIRITSHAIRSLNAGPVEAGVSMGSTRWQLLTKVQLPMAKHTIALGVNQTMMAALSFVVIAALIGAPGLGKPVVAALIIRDVGDGVVAGLAVVFLAIMLDRATTAAVARTGTFVHESGRARTRRRIGLGAAFVAMVVAIVLSRYELWAAVFPPNLVMGDTIASATSAASEWITTNLYFLTTGFREFVTVGFLNPLETMLADAPWYLTIIMISLIGALIGGRKAAITSFVLLALIVLTGLWNDTMVTLAQVLIATVIVMLVGVAVGVLVGRSRRVERWMKPILDAGQTLPAFVYLVPVLALFGPTRFAAIACGFFYAAPIVVRVVADGVRDVPSSMVEAATAAGSTKAQIITKVQLPASKRSLMLGANQGLIFVLAVVVIGGFVGAGGLGYLVIVGQSKPELQGKGLAAGLAILFLGVVLDRIAQAGAGRRGRGDAA</sequence>
<dbReference type="GO" id="GO:0015871">
    <property type="term" value="P:choline transport"/>
    <property type="evidence" value="ECO:0007669"/>
    <property type="project" value="TreeGrafter"/>
</dbReference>
<evidence type="ECO:0000256" key="6">
    <source>
        <dbReference type="ARBA" id="ARBA00022989"/>
    </source>
</evidence>
<feature type="transmembrane region" description="Helical" evidence="8">
    <location>
        <begin position="501"/>
        <end position="521"/>
    </location>
</feature>
<reference evidence="10" key="1">
    <citation type="submission" date="2020-05" db="EMBL/GenBank/DDBJ databases">
        <authorList>
            <person name="Chiriac C."/>
            <person name="Salcher M."/>
            <person name="Ghai R."/>
            <person name="Kavagutti S V."/>
        </authorList>
    </citation>
    <scope>NUCLEOTIDE SEQUENCE</scope>
</reference>
<evidence type="ECO:0000256" key="7">
    <source>
        <dbReference type="ARBA" id="ARBA00023136"/>
    </source>
</evidence>
<feature type="transmembrane region" description="Helical" evidence="8">
    <location>
        <begin position="297"/>
        <end position="319"/>
    </location>
</feature>
<organism evidence="10">
    <name type="scientific">freshwater metagenome</name>
    <dbReference type="NCBI Taxonomy" id="449393"/>
    <lineage>
        <taxon>unclassified sequences</taxon>
        <taxon>metagenomes</taxon>
        <taxon>ecological metagenomes</taxon>
    </lineage>
</organism>
<dbReference type="Gene3D" id="1.10.3720.10">
    <property type="entry name" value="MetI-like"/>
    <property type="match status" value="2"/>
</dbReference>
<feature type="domain" description="ABC transmembrane type-1" evidence="9">
    <location>
        <begin position="144"/>
        <end position="325"/>
    </location>
</feature>
<dbReference type="PANTHER" id="PTHR47737:SF1">
    <property type="entry name" value="GLYCINE BETAINE_PROLINE BETAINE TRANSPORT SYSTEM PERMEASE PROTEIN PROW"/>
    <property type="match status" value="1"/>
</dbReference>